<dbReference type="OrthoDB" id="8265612at2"/>
<evidence type="ECO:0000313" key="1">
    <source>
        <dbReference type="EMBL" id="REF83254.1"/>
    </source>
</evidence>
<sequence length="131" mass="13365">MTGVNPSAEAAYRRAIEKAGVSVTFKRVSGAAPNTVSFSADVTAIVRDYTDDGGAGQRDGLGPSVIGGITQGKRQIIVMAADLKAKRFPLPVVKSDQIYVSGSDALLTVDSADAQLRAMAGAIDIAATGAP</sequence>
<gene>
    <name evidence="1" type="ORF">DES32_3170</name>
</gene>
<organism evidence="1 2">
    <name type="scientific">Methylovirgula ligni</name>
    <dbReference type="NCBI Taxonomy" id="569860"/>
    <lineage>
        <taxon>Bacteria</taxon>
        <taxon>Pseudomonadati</taxon>
        <taxon>Pseudomonadota</taxon>
        <taxon>Alphaproteobacteria</taxon>
        <taxon>Hyphomicrobiales</taxon>
        <taxon>Beijerinckiaceae</taxon>
        <taxon>Methylovirgula</taxon>
    </lineage>
</organism>
<dbReference type="EMBL" id="QUMO01000006">
    <property type="protein sequence ID" value="REF83254.1"/>
    <property type="molecule type" value="Genomic_DNA"/>
</dbReference>
<comment type="caution">
    <text evidence="1">The sequence shown here is derived from an EMBL/GenBank/DDBJ whole genome shotgun (WGS) entry which is preliminary data.</text>
</comment>
<proteinExistence type="predicted"/>
<keyword evidence="2" id="KW-1185">Reference proteome</keyword>
<dbReference type="RefSeq" id="WP_115837785.1">
    <property type="nucleotide sequence ID" value="NZ_CP025086.1"/>
</dbReference>
<reference evidence="1 2" key="1">
    <citation type="submission" date="2018-08" db="EMBL/GenBank/DDBJ databases">
        <title>Genomic Encyclopedia of Type Strains, Phase IV (KMG-IV): sequencing the most valuable type-strain genomes for metagenomic binning, comparative biology and taxonomic classification.</title>
        <authorList>
            <person name="Goeker M."/>
        </authorList>
    </citation>
    <scope>NUCLEOTIDE SEQUENCE [LARGE SCALE GENOMIC DNA]</scope>
    <source>
        <strain evidence="1 2">BW863</strain>
    </source>
</reference>
<dbReference type="AlphaFoldDB" id="A0A3D9YL41"/>
<dbReference type="Proteomes" id="UP000256900">
    <property type="component" value="Unassembled WGS sequence"/>
</dbReference>
<evidence type="ECO:0000313" key="2">
    <source>
        <dbReference type="Proteomes" id="UP000256900"/>
    </source>
</evidence>
<protein>
    <submittedName>
        <fullName evidence="1">Uncharacterized protein</fullName>
    </submittedName>
</protein>
<accession>A0A3D9YL41</accession>
<name>A0A3D9YL41_9HYPH</name>